<organism evidence="7 8">
    <name type="scientific">Nitrospirillum amazonense</name>
    <dbReference type="NCBI Taxonomy" id="28077"/>
    <lineage>
        <taxon>Bacteria</taxon>
        <taxon>Pseudomonadati</taxon>
        <taxon>Pseudomonadota</taxon>
        <taxon>Alphaproteobacteria</taxon>
        <taxon>Rhodospirillales</taxon>
        <taxon>Azospirillaceae</taxon>
        <taxon>Nitrospirillum</taxon>
    </lineage>
</organism>
<accession>A0A560FJI7</accession>
<evidence type="ECO:0000313" key="7">
    <source>
        <dbReference type="EMBL" id="TWB21760.1"/>
    </source>
</evidence>
<evidence type="ECO:0000313" key="8">
    <source>
        <dbReference type="Proteomes" id="UP000319859"/>
    </source>
</evidence>
<reference evidence="7 8" key="1">
    <citation type="submission" date="2019-06" db="EMBL/GenBank/DDBJ databases">
        <title>Genomic Encyclopedia of Type Strains, Phase IV (KMG-V): Genome sequencing to study the core and pangenomes of soil and plant-associated prokaryotes.</title>
        <authorList>
            <person name="Whitman W."/>
        </authorList>
    </citation>
    <scope>NUCLEOTIDE SEQUENCE [LARGE SCALE GENOMIC DNA]</scope>
    <source>
        <strain evidence="7 8">BR 11880</strain>
    </source>
</reference>
<keyword evidence="2" id="KW-1003">Cell membrane</keyword>
<dbReference type="GO" id="GO:0022857">
    <property type="term" value="F:transmembrane transporter activity"/>
    <property type="evidence" value="ECO:0007669"/>
    <property type="project" value="InterPro"/>
</dbReference>
<comment type="caution">
    <text evidence="7">The sequence shown here is derived from an EMBL/GenBank/DDBJ whole genome shotgun (WGS) entry which is preliminary data.</text>
</comment>
<evidence type="ECO:0000256" key="5">
    <source>
        <dbReference type="ARBA" id="ARBA00023136"/>
    </source>
</evidence>
<gene>
    <name evidence="7" type="ORF">FBZ89_1048</name>
</gene>
<dbReference type="RefSeq" id="WP_145749426.1">
    <property type="nucleotide sequence ID" value="NZ_VITN01000004.1"/>
</dbReference>
<evidence type="ECO:0000256" key="2">
    <source>
        <dbReference type="ARBA" id="ARBA00022475"/>
    </source>
</evidence>
<keyword evidence="4 6" id="KW-1133">Transmembrane helix</keyword>
<feature type="transmembrane region" description="Helical" evidence="6">
    <location>
        <begin position="248"/>
        <end position="263"/>
    </location>
</feature>
<feature type="transmembrane region" description="Helical" evidence="6">
    <location>
        <begin position="41"/>
        <end position="63"/>
    </location>
</feature>
<proteinExistence type="predicted"/>
<dbReference type="CDD" id="cd06580">
    <property type="entry name" value="TM_PBP1_transp_TpRbsC_like"/>
    <property type="match status" value="1"/>
</dbReference>
<feature type="transmembrane region" description="Helical" evidence="6">
    <location>
        <begin position="106"/>
        <end position="128"/>
    </location>
</feature>
<feature type="transmembrane region" description="Helical" evidence="6">
    <location>
        <begin position="75"/>
        <end position="99"/>
    </location>
</feature>
<evidence type="ECO:0000256" key="4">
    <source>
        <dbReference type="ARBA" id="ARBA00022989"/>
    </source>
</evidence>
<dbReference type="PANTHER" id="PTHR43370">
    <property type="entry name" value="SUGAR ABC TRANSPORTER INTEGRAL MEMBRANE PROTEIN-RELATED"/>
    <property type="match status" value="1"/>
</dbReference>
<dbReference type="GO" id="GO:0005886">
    <property type="term" value="C:plasma membrane"/>
    <property type="evidence" value="ECO:0007669"/>
    <property type="project" value="UniProtKB-SubCell"/>
</dbReference>
<keyword evidence="5 6" id="KW-0472">Membrane</keyword>
<sequence>MSLDLVAAGTVAAMVAVATLRAATPIVFASLGGLISELAGCINVALEGVMLVAAFAGVITSAYSGLWFPDAPLWLHPWLGCAAGLLAGTALAGLLAVFHLELGADLIVAGIGLNILAQGLTVLLMAHLTGDKGSTASLTSFALPNLRWPELGDVPVLGALLNGDGGAGHNVLVYGALAATGLIAWTLRHTVFGLRLRAAGENAEAALAAGLAVKRLRYAGLLLSGLLASGGGVFLGMGYLTLFQADMAAGRGYLALAAVFLGGRRPLGTVVAALVFGGATVIAARLGLLAVPAEVVFMIPPLVTIAALVLVKQHQRLAARRRAAAGRATLLSS</sequence>
<dbReference type="Pfam" id="PF02653">
    <property type="entry name" value="BPD_transp_2"/>
    <property type="match status" value="1"/>
</dbReference>
<evidence type="ECO:0000256" key="1">
    <source>
        <dbReference type="ARBA" id="ARBA00004651"/>
    </source>
</evidence>
<comment type="subcellular location">
    <subcellularLocation>
        <location evidence="1">Cell membrane</location>
        <topology evidence="1">Multi-pass membrane protein</topology>
    </subcellularLocation>
</comment>
<evidence type="ECO:0000256" key="3">
    <source>
        <dbReference type="ARBA" id="ARBA00022692"/>
    </source>
</evidence>
<dbReference type="Proteomes" id="UP000319859">
    <property type="component" value="Unassembled WGS sequence"/>
</dbReference>
<feature type="transmembrane region" description="Helical" evidence="6">
    <location>
        <begin position="295"/>
        <end position="311"/>
    </location>
</feature>
<dbReference type="OrthoDB" id="9792579at2"/>
<dbReference type="PANTHER" id="PTHR43370:SF2">
    <property type="entry name" value="ABC TRANSPORTER PERMEASE PROTEIN"/>
    <property type="match status" value="1"/>
</dbReference>
<feature type="transmembrane region" description="Helical" evidence="6">
    <location>
        <begin position="6"/>
        <end position="29"/>
    </location>
</feature>
<dbReference type="AlphaFoldDB" id="A0A560FJI7"/>
<feature type="transmembrane region" description="Helical" evidence="6">
    <location>
        <begin position="167"/>
        <end position="187"/>
    </location>
</feature>
<feature type="transmembrane region" description="Helical" evidence="6">
    <location>
        <begin position="221"/>
        <end position="242"/>
    </location>
</feature>
<feature type="transmembrane region" description="Helical" evidence="6">
    <location>
        <begin position="270"/>
        <end position="289"/>
    </location>
</feature>
<dbReference type="EMBL" id="VITN01000004">
    <property type="protein sequence ID" value="TWB21760.1"/>
    <property type="molecule type" value="Genomic_DNA"/>
</dbReference>
<evidence type="ECO:0000256" key="6">
    <source>
        <dbReference type="SAM" id="Phobius"/>
    </source>
</evidence>
<name>A0A560FJI7_9PROT</name>
<keyword evidence="3 6" id="KW-0812">Transmembrane</keyword>
<dbReference type="InterPro" id="IPR001851">
    <property type="entry name" value="ABC_transp_permease"/>
</dbReference>
<protein>
    <submittedName>
        <fullName evidence="7">Nucleoside ABC transporter membrane protein</fullName>
    </submittedName>
</protein>